<dbReference type="SUPFAM" id="SSF63829">
    <property type="entry name" value="Calcium-dependent phosphotriesterase"/>
    <property type="match status" value="1"/>
</dbReference>
<evidence type="ECO:0000313" key="1">
    <source>
        <dbReference type="EMBL" id="MET4683352.1"/>
    </source>
</evidence>
<proteinExistence type="predicted"/>
<dbReference type="EMBL" id="JBEPTF010000001">
    <property type="protein sequence ID" value="MET4683352.1"/>
    <property type="molecule type" value="Genomic_DNA"/>
</dbReference>
<protein>
    <submittedName>
        <fullName evidence="1">Sugar lactone lactonase YvrE</fullName>
    </submittedName>
</protein>
<dbReference type="Gene3D" id="2.130.10.10">
    <property type="entry name" value="YVTN repeat-like/Quinoprotein amine dehydrogenase"/>
    <property type="match status" value="1"/>
</dbReference>
<dbReference type="Proteomes" id="UP001549313">
    <property type="component" value="Unassembled WGS sequence"/>
</dbReference>
<gene>
    <name evidence="1" type="ORF">ABIE19_001261</name>
</gene>
<reference evidence="1 2" key="1">
    <citation type="submission" date="2024-06" db="EMBL/GenBank/DDBJ databases">
        <title>Sorghum-associated microbial communities from plants grown in Nebraska, USA.</title>
        <authorList>
            <person name="Schachtman D."/>
        </authorList>
    </citation>
    <scope>NUCLEOTIDE SEQUENCE [LARGE SCALE GENOMIC DNA]</scope>
    <source>
        <strain evidence="1 2">2814</strain>
    </source>
</reference>
<keyword evidence="2" id="KW-1185">Reference proteome</keyword>
<comment type="caution">
    <text evidence="1">The sequence shown here is derived from an EMBL/GenBank/DDBJ whole genome shotgun (WGS) entry which is preliminary data.</text>
</comment>
<dbReference type="InterPro" id="IPR015943">
    <property type="entry name" value="WD40/YVTN_repeat-like_dom_sf"/>
</dbReference>
<name>A0ABV2RBM4_9CAUL</name>
<dbReference type="RefSeq" id="WP_354088275.1">
    <property type="nucleotide sequence ID" value="NZ_JBEPTF010000001.1"/>
</dbReference>
<organism evidence="1 2">
    <name type="scientific">Brevundimonas faecalis</name>
    <dbReference type="NCBI Taxonomy" id="947378"/>
    <lineage>
        <taxon>Bacteria</taxon>
        <taxon>Pseudomonadati</taxon>
        <taxon>Pseudomonadota</taxon>
        <taxon>Alphaproteobacteria</taxon>
        <taxon>Caulobacterales</taxon>
        <taxon>Caulobacteraceae</taxon>
        <taxon>Brevundimonas</taxon>
    </lineage>
</organism>
<evidence type="ECO:0000313" key="2">
    <source>
        <dbReference type="Proteomes" id="UP001549313"/>
    </source>
</evidence>
<accession>A0ABV2RBM4</accession>
<sequence length="314" mass="33321">MSNPNSPSAVRGAVGDLDLRSGDVVVAVNDTEQPVDFRAGLKGWGRLWLCDADLKAKGEWRTGRPGLVIGLMLDPSGRFFVSSPQLHELECFDATTAACAVRLPPSRRYGNMTADGRGGVLIGVHSGYGDAEGVGATDDLGDGKLVRFDPETGFAESFDVETDGGRGGKHYVSNPALAPDGRTVFYTSEAGRVVKRYDIETRRQLEDFLRVPEGEGGTYGVDVAPDGRVLLATGTGAWLLSPQGETIRRYDSPIVGGWTRAAFCVDPSAFFFSNFVEGVLEKRSVATGEVLAELKTGLGGALTTAVEFAPRGGV</sequence>